<organism evidence="1 2">
    <name type="scientific">Candidatus Rhabdochlamydia oedothoracis</name>
    <dbReference type="NCBI Taxonomy" id="2720720"/>
    <lineage>
        <taxon>Bacteria</taxon>
        <taxon>Pseudomonadati</taxon>
        <taxon>Chlamydiota</taxon>
        <taxon>Chlamydiia</taxon>
        <taxon>Parachlamydiales</taxon>
        <taxon>Candidatus Rhabdochlamydiaceae</taxon>
        <taxon>Candidatus Rhabdochlamydia</taxon>
    </lineage>
</organism>
<protein>
    <submittedName>
        <fullName evidence="1">Uncharacterized protein</fullName>
    </submittedName>
</protein>
<accession>A0ABX8V7A1</accession>
<dbReference type="Proteomes" id="UP000826014">
    <property type="component" value="Chromosome"/>
</dbReference>
<name>A0ABX8V7A1_9BACT</name>
<sequence>MSFLNFASKPIERLLGVGLKAKDITDHALGCALDNIAEESH</sequence>
<dbReference type="EMBL" id="CP075587">
    <property type="protein sequence ID" value="QYF48895.1"/>
    <property type="molecule type" value="Genomic_DNA"/>
</dbReference>
<evidence type="ECO:0000313" key="2">
    <source>
        <dbReference type="Proteomes" id="UP000826014"/>
    </source>
</evidence>
<keyword evidence="2" id="KW-1185">Reference proteome</keyword>
<proteinExistence type="predicted"/>
<reference evidence="1 2" key="1">
    <citation type="journal article" date="2022" name="bioRxiv">
        <title>Ecology and evolution of chlamydial symbionts of arthropods.</title>
        <authorList>
            <person name="Halter T."/>
            <person name="Koestlbacher S."/>
            <person name="Collingro A."/>
            <person name="Sixt B.S."/>
            <person name="Toenshoff E.R."/>
            <person name="Hendrickx F."/>
            <person name="Kostanjsek R."/>
            <person name="Horn M."/>
        </authorList>
    </citation>
    <scope>NUCLEOTIDE SEQUENCE [LARGE SCALE GENOMIC DNA]</scope>
    <source>
        <strain evidence="1">W744xW776</strain>
    </source>
</reference>
<gene>
    <name evidence="1" type="ORF">RHABOEDO_001133</name>
</gene>
<evidence type="ECO:0000313" key="1">
    <source>
        <dbReference type="EMBL" id="QYF48895.1"/>
    </source>
</evidence>